<dbReference type="Proteomes" id="UP000304953">
    <property type="component" value="Unassembled WGS sequence"/>
</dbReference>
<comment type="caution">
    <text evidence="1">The sequence shown here is derived from an EMBL/GenBank/DDBJ whole genome shotgun (WGS) entry which is preliminary data.</text>
</comment>
<keyword evidence="2" id="KW-1185">Reference proteome</keyword>
<organism evidence="1 2">
    <name type="scientific">Petralouisia muris</name>
    <dbReference type="NCBI Taxonomy" id="3032872"/>
    <lineage>
        <taxon>Bacteria</taxon>
        <taxon>Bacillati</taxon>
        <taxon>Bacillota</taxon>
        <taxon>Clostridia</taxon>
        <taxon>Lachnospirales</taxon>
        <taxon>Lachnospiraceae</taxon>
        <taxon>Petralouisia</taxon>
    </lineage>
</organism>
<gene>
    <name evidence="1" type="ORF">E5329_05090</name>
</gene>
<accession>A0AC61RZ24</accession>
<dbReference type="EMBL" id="SRYA01000008">
    <property type="protein sequence ID" value="TGY97286.1"/>
    <property type="molecule type" value="Genomic_DNA"/>
</dbReference>
<sequence>MDTTLKYFWSASYGSIYPALSDLVQRGLAVKREDSESKRSKLIYTITDDGRNYLKKWLTLPVQKDELHYETLLKLFFGNEQGAQQAISHIDAFQEKIQKELPYLLDAEQILQKNLDQDTAHRYYLLTVKFGIKTYRTYFEWCEEAKKNSDGGWSVNVC</sequence>
<reference evidence="1" key="1">
    <citation type="submission" date="2019-04" db="EMBL/GenBank/DDBJ databases">
        <title>Microbes associate with the intestines of laboratory mice.</title>
        <authorList>
            <person name="Navarre W."/>
            <person name="Wong E."/>
            <person name="Huang K."/>
            <person name="Tropini C."/>
            <person name="Ng K."/>
            <person name="Yu B."/>
        </authorList>
    </citation>
    <scope>NUCLEOTIDE SEQUENCE</scope>
    <source>
        <strain evidence="1">NM01_1-7b</strain>
    </source>
</reference>
<evidence type="ECO:0000313" key="2">
    <source>
        <dbReference type="Proteomes" id="UP000304953"/>
    </source>
</evidence>
<proteinExistence type="predicted"/>
<evidence type="ECO:0000313" key="1">
    <source>
        <dbReference type="EMBL" id="TGY97286.1"/>
    </source>
</evidence>
<protein>
    <submittedName>
        <fullName evidence="1">PadR family transcriptional regulator</fullName>
    </submittedName>
</protein>
<name>A0AC61RZ24_9FIRM</name>